<dbReference type="Gene3D" id="3.90.132.10">
    <property type="entry name" value="Leishmanolysin , domain 2"/>
    <property type="match status" value="1"/>
</dbReference>
<dbReference type="GO" id="GO:0046872">
    <property type="term" value="F:metal ion binding"/>
    <property type="evidence" value="ECO:0007669"/>
    <property type="project" value="UniProtKB-KW"/>
</dbReference>
<dbReference type="GO" id="GO:0004222">
    <property type="term" value="F:metalloendopeptidase activity"/>
    <property type="evidence" value="ECO:0007669"/>
    <property type="project" value="UniProtKB-UniRule"/>
</dbReference>
<dbReference type="PANTHER" id="PTHR10942:SF0">
    <property type="entry name" value="LEISHMANOLYSIN-LIKE PEPTIDASE"/>
    <property type="match status" value="1"/>
</dbReference>
<keyword evidence="2 10" id="KW-0645">Protease</keyword>
<protein>
    <recommendedName>
        <fullName evidence="7 10">Leishmanolysin-like peptidase</fullName>
        <ecNumber evidence="10">3.4.24.-</ecNumber>
    </recommendedName>
</protein>
<feature type="binding site" evidence="9">
    <location>
        <position position="114"/>
    </location>
    <ligand>
        <name>Zn(2+)</name>
        <dbReference type="ChEBI" id="CHEBI:29105"/>
        <note>catalytic</note>
    </ligand>
</feature>
<evidence type="ECO:0000256" key="9">
    <source>
        <dbReference type="PIRSR" id="PIRSR601577-2"/>
    </source>
</evidence>
<name>A0A183GTJ0_HELPZ</name>
<evidence type="ECO:0000313" key="13">
    <source>
        <dbReference type="WBParaSite" id="HPBE_0002601001-mRNA-1"/>
    </source>
</evidence>
<keyword evidence="12" id="KW-1185">Reference proteome</keyword>
<keyword evidence="3 9" id="KW-0479">Metal-binding</keyword>
<dbReference type="SUPFAM" id="SSF55486">
    <property type="entry name" value="Metalloproteases ('zincins'), catalytic domain"/>
    <property type="match status" value="1"/>
</dbReference>
<evidence type="ECO:0000313" key="11">
    <source>
        <dbReference type="EMBL" id="VDP55185.1"/>
    </source>
</evidence>
<evidence type="ECO:0000256" key="7">
    <source>
        <dbReference type="ARBA" id="ARBA00039717"/>
    </source>
</evidence>
<dbReference type="Pfam" id="PF01457">
    <property type="entry name" value="Peptidase_M8"/>
    <property type="match status" value="1"/>
</dbReference>
<dbReference type="PANTHER" id="PTHR10942">
    <property type="entry name" value="LEISHMANOLYSIN-LIKE PEPTIDASE"/>
    <property type="match status" value="1"/>
</dbReference>
<dbReference type="EMBL" id="UZAH01039016">
    <property type="protein sequence ID" value="VDP55185.1"/>
    <property type="molecule type" value="Genomic_DNA"/>
</dbReference>
<keyword evidence="6 9" id="KW-0482">Metalloprotease</keyword>
<keyword evidence="4 10" id="KW-0378">Hydrolase</keyword>
<organism evidence="12 13">
    <name type="scientific">Heligmosomoides polygyrus</name>
    <name type="common">Parasitic roundworm</name>
    <dbReference type="NCBI Taxonomy" id="6339"/>
    <lineage>
        <taxon>Eukaryota</taxon>
        <taxon>Metazoa</taxon>
        <taxon>Ecdysozoa</taxon>
        <taxon>Nematoda</taxon>
        <taxon>Chromadorea</taxon>
        <taxon>Rhabditida</taxon>
        <taxon>Rhabditina</taxon>
        <taxon>Rhabditomorpha</taxon>
        <taxon>Strongyloidea</taxon>
        <taxon>Heligmosomidae</taxon>
        <taxon>Heligmosomoides</taxon>
    </lineage>
</organism>
<sequence length="131" mass="14919">MKSNEMAQWQATLKHELIHAFVFSSSLYPKFVGASRIYLPEGQNQSSVDEKIIPGVVERFVRQDWEAASGFIPHEVYMIVTPRVREEARKHFSCPSLEGAELENQGGVGSVGSHWEKRVFEVYSVIFAELF</sequence>
<dbReference type="WBParaSite" id="HPBE_0002601001-mRNA-1">
    <property type="protein sequence ID" value="HPBE_0002601001-mRNA-1"/>
    <property type="gene ID" value="HPBE_0002601001"/>
</dbReference>
<dbReference type="GO" id="GO:0005737">
    <property type="term" value="C:cytoplasm"/>
    <property type="evidence" value="ECO:0007669"/>
    <property type="project" value="TreeGrafter"/>
</dbReference>
<dbReference type="Proteomes" id="UP000050761">
    <property type="component" value="Unassembled WGS sequence"/>
</dbReference>
<evidence type="ECO:0000256" key="10">
    <source>
        <dbReference type="RuleBase" id="RU366077"/>
    </source>
</evidence>
<feature type="binding site" evidence="9">
    <location>
        <position position="19"/>
    </location>
    <ligand>
        <name>Zn(2+)</name>
        <dbReference type="ChEBI" id="CHEBI:29105"/>
        <note>catalytic</note>
    </ligand>
</feature>
<evidence type="ECO:0000313" key="12">
    <source>
        <dbReference type="Proteomes" id="UP000050761"/>
    </source>
</evidence>
<reference evidence="13" key="2">
    <citation type="submission" date="2019-09" db="UniProtKB">
        <authorList>
            <consortium name="WormBaseParasite"/>
        </authorList>
    </citation>
    <scope>IDENTIFICATION</scope>
</reference>
<gene>
    <name evidence="11" type="ORF">HPBE_LOCUS26009</name>
</gene>
<feature type="binding site" evidence="9">
    <location>
        <position position="15"/>
    </location>
    <ligand>
        <name>Zn(2+)</name>
        <dbReference type="ChEBI" id="CHEBI:29105"/>
        <note>catalytic</note>
    </ligand>
</feature>
<dbReference type="GO" id="GO:0007155">
    <property type="term" value="P:cell adhesion"/>
    <property type="evidence" value="ECO:0007669"/>
    <property type="project" value="InterPro"/>
</dbReference>
<dbReference type="GO" id="GO:0006508">
    <property type="term" value="P:proteolysis"/>
    <property type="evidence" value="ECO:0007669"/>
    <property type="project" value="UniProtKB-KW"/>
</dbReference>
<comment type="cofactor">
    <cofactor evidence="9 10">
        <name>Zn(2+)</name>
        <dbReference type="ChEBI" id="CHEBI:29105"/>
    </cofactor>
    <text evidence="9 10">Binds 1 zinc ion per subunit.</text>
</comment>
<accession>A0A183GTJ0</accession>
<accession>A0A3P8FJP5</accession>
<evidence type="ECO:0000256" key="3">
    <source>
        <dbReference type="ARBA" id="ARBA00022723"/>
    </source>
</evidence>
<dbReference type="InterPro" id="IPR001577">
    <property type="entry name" value="Peptidase_M8"/>
</dbReference>
<dbReference type="GO" id="GO:0016020">
    <property type="term" value="C:membrane"/>
    <property type="evidence" value="ECO:0007669"/>
    <property type="project" value="InterPro"/>
</dbReference>
<evidence type="ECO:0000256" key="2">
    <source>
        <dbReference type="ARBA" id="ARBA00022670"/>
    </source>
</evidence>
<evidence type="ECO:0000256" key="4">
    <source>
        <dbReference type="ARBA" id="ARBA00022801"/>
    </source>
</evidence>
<evidence type="ECO:0000256" key="6">
    <source>
        <dbReference type="ARBA" id="ARBA00023049"/>
    </source>
</evidence>
<dbReference type="AlphaFoldDB" id="A0A183GTJ0"/>
<reference evidence="11 12" key="1">
    <citation type="submission" date="2018-11" db="EMBL/GenBank/DDBJ databases">
        <authorList>
            <consortium name="Pathogen Informatics"/>
        </authorList>
    </citation>
    <scope>NUCLEOTIDE SEQUENCE [LARGE SCALE GENOMIC DNA]</scope>
</reference>
<feature type="active site" evidence="8">
    <location>
        <position position="16"/>
    </location>
</feature>
<comment type="similarity">
    <text evidence="1 10">Belongs to the peptidase M8 family.</text>
</comment>
<dbReference type="OrthoDB" id="5863415at2759"/>
<dbReference type="EC" id="3.4.24.-" evidence="10"/>
<evidence type="ECO:0000256" key="1">
    <source>
        <dbReference type="ARBA" id="ARBA00005860"/>
    </source>
</evidence>
<evidence type="ECO:0000256" key="8">
    <source>
        <dbReference type="PIRSR" id="PIRSR601577-1"/>
    </source>
</evidence>
<evidence type="ECO:0000256" key="5">
    <source>
        <dbReference type="ARBA" id="ARBA00022833"/>
    </source>
</evidence>
<proteinExistence type="inferred from homology"/>
<keyword evidence="5 9" id="KW-0862">Zinc</keyword>